<comment type="caution">
    <text evidence="7">The sequence shown here is derived from an EMBL/GenBank/DDBJ whole genome shotgun (WGS) entry which is preliminary data.</text>
</comment>
<dbReference type="GO" id="GO:0005737">
    <property type="term" value="C:cytoplasm"/>
    <property type="evidence" value="ECO:0007669"/>
    <property type="project" value="TreeGrafter"/>
</dbReference>
<reference evidence="7" key="1">
    <citation type="submission" date="2021-06" db="EMBL/GenBank/DDBJ databases">
        <authorList>
            <person name="Hodson N. C."/>
            <person name="Mongue J. A."/>
            <person name="Jaron S. K."/>
        </authorList>
    </citation>
    <scope>NUCLEOTIDE SEQUENCE</scope>
</reference>
<keyword evidence="8" id="KW-1185">Reference proteome</keyword>
<dbReference type="PANTHER" id="PTHR13931">
    <property type="entry name" value="UBIQUITINATION FACTOR E4"/>
    <property type="match status" value="1"/>
</dbReference>
<accession>A0A8J2JAN5</accession>
<name>A0A8J2JAN5_9HEXA</name>
<comment type="pathway">
    <text evidence="2">Protein modification; protein ubiquitination.</text>
</comment>
<dbReference type="GO" id="GO:0006511">
    <property type="term" value="P:ubiquitin-dependent protein catabolic process"/>
    <property type="evidence" value="ECO:0007669"/>
    <property type="project" value="InterPro"/>
</dbReference>
<organism evidence="7 8">
    <name type="scientific">Allacma fusca</name>
    <dbReference type="NCBI Taxonomy" id="39272"/>
    <lineage>
        <taxon>Eukaryota</taxon>
        <taxon>Metazoa</taxon>
        <taxon>Ecdysozoa</taxon>
        <taxon>Arthropoda</taxon>
        <taxon>Hexapoda</taxon>
        <taxon>Collembola</taxon>
        <taxon>Symphypleona</taxon>
        <taxon>Sminthuridae</taxon>
        <taxon>Allacma</taxon>
    </lineage>
</organism>
<feature type="non-terminal residue" evidence="7">
    <location>
        <position position="1"/>
    </location>
</feature>
<dbReference type="GO" id="GO:0034450">
    <property type="term" value="F:ubiquitin-ubiquitin ligase activity"/>
    <property type="evidence" value="ECO:0007669"/>
    <property type="project" value="InterPro"/>
</dbReference>
<sequence length="211" mass="24287">MAIITESGSGNQFVRFVNMLMNDTTFLLDESLEALKRIHEIQDLQTNTSAWAAQSHQQQQERQRTLATDERQCRSYLTLARETLCGPKCRNLKVKNQEKYGWEPRRLLSQLVDIYLHLDCVKFASALAKDERSFSRELFEEAANRMERANIKASSQICQFRSLADRAQNIAIQNMRKETDYSDAPEEFRVPQASLFALGRLCYGAGRLLSL</sequence>
<evidence type="ECO:0000313" key="8">
    <source>
        <dbReference type="Proteomes" id="UP000708208"/>
    </source>
</evidence>
<evidence type="ECO:0000256" key="5">
    <source>
        <dbReference type="ARBA" id="ARBA00023242"/>
    </source>
</evidence>
<dbReference type="GO" id="GO:0005634">
    <property type="term" value="C:nucleus"/>
    <property type="evidence" value="ECO:0007669"/>
    <property type="project" value="UniProtKB-SubCell"/>
</dbReference>
<evidence type="ECO:0000256" key="1">
    <source>
        <dbReference type="ARBA" id="ARBA00004123"/>
    </source>
</evidence>
<dbReference type="AlphaFoldDB" id="A0A8J2JAN5"/>
<protein>
    <recommendedName>
        <fullName evidence="6">Ubiquitin conjugation factor E4 core domain-containing protein</fullName>
    </recommendedName>
</protein>
<evidence type="ECO:0000256" key="3">
    <source>
        <dbReference type="ARBA" id="ARBA00022679"/>
    </source>
</evidence>
<comment type="subcellular location">
    <subcellularLocation>
        <location evidence="1">Nucleus</location>
    </subcellularLocation>
</comment>
<dbReference type="GO" id="GO:0000151">
    <property type="term" value="C:ubiquitin ligase complex"/>
    <property type="evidence" value="ECO:0007669"/>
    <property type="project" value="InterPro"/>
</dbReference>
<dbReference type="EMBL" id="CAJVCH010040844">
    <property type="protein sequence ID" value="CAG7716740.1"/>
    <property type="molecule type" value="Genomic_DNA"/>
</dbReference>
<evidence type="ECO:0000256" key="2">
    <source>
        <dbReference type="ARBA" id="ARBA00004906"/>
    </source>
</evidence>
<dbReference type="Pfam" id="PF10408">
    <property type="entry name" value="Ufd2P_core"/>
    <property type="match status" value="1"/>
</dbReference>
<dbReference type="OrthoDB" id="20295at2759"/>
<dbReference type="GO" id="GO:0000209">
    <property type="term" value="P:protein polyubiquitination"/>
    <property type="evidence" value="ECO:0007669"/>
    <property type="project" value="TreeGrafter"/>
</dbReference>
<evidence type="ECO:0000256" key="4">
    <source>
        <dbReference type="ARBA" id="ARBA00022786"/>
    </source>
</evidence>
<dbReference type="InterPro" id="IPR045132">
    <property type="entry name" value="UBE4"/>
</dbReference>
<keyword evidence="5" id="KW-0539">Nucleus</keyword>
<feature type="domain" description="Ubiquitin conjugation factor E4 core" evidence="6">
    <location>
        <begin position="83"/>
        <end position="168"/>
    </location>
</feature>
<keyword evidence="4" id="KW-0833">Ubl conjugation pathway</keyword>
<dbReference type="InterPro" id="IPR019474">
    <property type="entry name" value="Ub_conjug_fac_E4_core"/>
</dbReference>
<dbReference type="PANTHER" id="PTHR13931:SF2">
    <property type="entry name" value="UBIQUITIN CONJUGATION FACTOR E4 B"/>
    <property type="match status" value="1"/>
</dbReference>
<dbReference type="Proteomes" id="UP000708208">
    <property type="component" value="Unassembled WGS sequence"/>
</dbReference>
<proteinExistence type="predicted"/>
<gene>
    <name evidence="7" type="ORF">AFUS01_LOCUS6232</name>
</gene>
<dbReference type="GO" id="GO:0036503">
    <property type="term" value="P:ERAD pathway"/>
    <property type="evidence" value="ECO:0007669"/>
    <property type="project" value="InterPro"/>
</dbReference>
<evidence type="ECO:0000259" key="6">
    <source>
        <dbReference type="Pfam" id="PF10408"/>
    </source>
</evidence>
<evidence type="ECO:0000313" key="7">
    <source>
        <dbReference type="EMBL" id="CAG7716740.1"/>
    </source>
</evidence>
<keyword evidence="3" id="KW-0808">Transferase</keyword>